<keyword evidence="2" id="KW-1185">Reference proteome</keyword>
<name>A0A0R2FH16_9LACO</name>
<protein>
    <submittedName>
        <fullName evidence="1">Uncharacterized protein</fullName>
    </submittedName>
</protein>
<organism evidence="1 2">
    <name type="scientific">Lacticaseibacillus camelliae DSM 22697 = JCM 13995</name>
    <dbReference type="NCBI Taxonomy" id="1423730"/>
    <lineage>
        <taxon>Bacteria</taxon>
        <taxon>Bacillati</taxon>
        <taxon>Bacillota</taxon>
        <taxon>Bacilli</taxon>
        <taxon>Lactobacillales</taxon>
        <taxon>Lactobacillaceae</taxon>
        <taxon>Lacticaseibacillus</taxon>
    </lineage>
</organism>
<dbReference type="PATRIC" id="fig|1423730.4.peg.661"/>
<gene>
    <name evidence="1" type="ORF">FC75_GL000635</name>
</gene>
<sequence>MSWWPLLLLPGRGESLLAVINAVYTDCKGESEASKMAFKLIIQKPPGFALRVAGWVCDGMTRSVLTPTGEVANVPLLVIYADTFQTESGEPLALPSQIVTVVLSKTLAARGASWSLGERLAVTGWVLSFSLLHSQHAQALTAVRRAIATLDRNGLAKLQRGQSFRGRQIKQFTAWQTAYQAGDIDLETLQRREENAFTQSSPALLRQLRRLHQKELATRKSALTRLVKGARRLPALDGARHIQRLVTKEHLVDFSPHPEEEFVSMARVPIRPKISGWAARKPAVRIKMMDQLHHYRQQWLKAGRPTSMLPDPGANPATHQAWLDFEADRALASATHQQVRRSQRVD</sequence>
<proteinExistence type="predicted"/>
<dbReference type="EMBL" id="AYZJ01000013">
    <property type="protein sequence ID" value="KRN25365.1"/>
    <property type="molecule type" value="Genomic_DNA"/>
</dbReference>
<dbReference type="Proteomes" id="UP000050865">
    <property type="component" value="Unassembled WGS sequence"/>
</dbReference>
<dbReference type="RefSeq" id="WP_056988986.1">
    <property type="nucleotide sequence ID" value="NZ_AYZJ01000013.1"/>
</dbReference>
<dbReference type="AlphaFoldDB" id="A0A0R2FH16"/>
<comment type="caution">
    <text evidence="1">The sequence shown here is derived from an EMBL/GenBank/DDBJ whole genome shotgun (WGS) entry which is preliminary data.</text>
</comment>
<evidence type="ECO:0000313" key="1">
    <source>
        <dbReference type="EMBL" id="KRN25365.1"/>
    </source>
</evidence>
<reference evidence="1 2" key="1">
    <citation type="journal article" date="2015" name="Genome Announc.">
        <title>Expanding the biotechnology potential of lactobacilli through comparative genomics of 213 strains and associated genera.</title>
        <authorList>
            <person name="Sun Z."/>
            <person name="Harris H.M."/>
            <person name="McCann A."/>
            <person name="Guo C."/>
            <person name="Argimon S."/>
            <person name="Zhang W."/>
            <person name="Yang X."/>
            <person name="Jeffery I.B."/>
            <person name="Cooney J.C."/>
            <person name="Kagawa T.F."/>
            <person name="Liu W."/>
            <person name="Song Y."/>
            <person name="Salvetti E."/>
            <person name="Wrobel A."/>
            <person name="Rasinkangas P."/>
            <person name="Parkhill J."/>
            <person name="Rea M.C."/>
            <person name="O'Sullivan O."/>
            <person name="Ritari J."/>
            <person name="Douillard F.P."/>
            <person name="Paul Ross R."/>
            <person name="Yang R."/>
            <person name="Briner A.E."/>
            <person name="Felis G.E."/>
            <person name="de Vos W.M."/>
            <person name="Barrangou R."/>
            <person name="Klaenhammer T.R."/>
            <person name="Caufield P.W."/>
            <person name="Cui Y."/>
            <person name="Zhang H."/>
            <person name="O'Toole P.W."/>
        </authorList>
    </citation>
    <scope>NUCLEOTIDE SEQUENCE [LARGE SCALE GENOMIC DNA]</scope>
    <source>
        <strain evidence="1 2">DSM 22697</strain>
    </source>
</reference>
<evidence type="ECO:0000313" key="2">
    <source>
        <dbReference type="Proteomes" id="UP000050865"/>
    </source>
</evidence>
<accession>A0A0R2FH16</accession>